<dbReference type="SUPFAM" id="SSF81383">
    <property type="entry name" value="F-box domain"/>
    <property type="match status" value="1"/>
</dbReference>
<proteinExistence type="predicted"/>
<gene>
    <name evidence="3" type="ORF">IEO21_04376</name>
</gene>
<evidence type="ECO:0000259" key="2">
    <source>
        <dbReference type="PROSITE" id="PS50181"/>
    </source>
</evidence>
<dbReference type="Pfam" id="PF12937">
    <property type="entry name" value="F-box-like"/>
    <property type="match status" value="1"/>
</dbReference>
<dbReference type="Gene3D" id="1.20.1280.50">
    <property type="match status" value="1"/>
</dbReference>
<organism evidence="3 4">
    <name type="scientific">Rhodonia placenta</name>
    <dbReference type="NCBI Taxonomy" id="104341"/>
    <lineage>
        <taxon>Eukaryota</taxon>
        <taxon>Fungi</taxon>
        <taxon>Dikarya</taxon>
        <taxon>Basidiomycota</taxon>
        <taxon>Agaricomycotina</taxon>
        <taxon>Agaricomycetes</taxon>
        <taxon>Polyporales</taxon>
        <taxon>Adustoporiaceae</taxon>
        <taxon>Rhodonia</taxon>
    </lineage>
</organism>
<dbReference type="Proteomes" id="UP000639403">
    <property type="component" value="Unassembled WGS sequence"/>
</dbReference>
<evidence type="ECO:0000256" key="1">
    <source>
        <dbReference type="SAM" id="MobiDB-lite"/>
    </source>
</evidence>
<dbReference type="InterPro" id="IPR001810">
    <property type="entry name" value="F-box_dom"/>
</dbReference>
<reference evidence="3" key="1">
    <citation type="submission" date="2020-11" db="EMBL/GenBank/DDBJ databases">
        <authorList>
            <person name="Koelle M."/>
            <person name="Horta M.A.C."/>
            <person name="Nowrousian M."/>
            <person name="Ohm R.A."/>
            <person name="Benz P."/>
            <person name="Pilgard A."/>
        </authorList>
    </citation>
    <scope>NUCLEOTIDE SEQUENCE</scope>
    <source>
        <strain evidence="3">FPRL280</strain>
    </source>
</reference>
<evidence type="ECO:0000313" key="4">
    <source>
        <dbReference type="Proteomes" id="UP000639403"/>
    </source>
</evidence>
<comment type="caution">
    <text evidence="3">The sequence shown here is derived from an EMBL/GenBank/DDBJ whole genome shotgun (WGS) entry which is preliminary data.</text>
</comment>
<dbReference type="PROSITE" id="PS50181">
    <property type="entry name" value="FBOX"/>
    <property type="match status" value="1"/>
</dbReference>
<reference evidence="3" key="2">
    <citation type="journal article" name="Front. Microbiol.">
        <title>Degradative Capacity of Two Strains of Rhodonia placenta: From Phenotype to Genotype.</title>
        <authorList>
            <person name="Kolle M."/>
            <person name="Horta M.A.C."/>
            <person name="Nowrousian M."/>
            <person name="Ohm R.A."/>
            <person name="Benz J.P."/>
            <person name="Pilgard A."/>
        </authorList>
    </citation>
    <scope>NUCLEOTIDE SEQUENCE</scope>
    <source>
        <strain evidence="3">FPRL280</strain>
    </source>
</reference>
<evidence type="ECO:0000313" key="3">
    <source>
        <dbReference type="EMBL" id="KAF9815792.1"/>
    </source>
</evidence>
<feature type="domain" description="F-box" evidence="2">
    <location>
        <begin position="288"/>
        <end position="337"/>
    </location>
</feature>
<dbReference type="InterPro" id="IPR036047">
    <property type="entry name" value="F-box-like_dom_sf"/>
</dbReference>
<sequence>MQQALLQQRDYVPSREFTRRMLARFRLRGSTSGVRLAALVLDPSVAARLQGAGNSAFPGLTGPKILGYRPWTHQMTIRTARGKFSVARAAVMLAEELRRAYDELRQTTCIPDVWRLGDGGITFDQIFLVEMFQVCRRHRTMAMVEEITVSKDDGALTTSSKDTSTPFMDFHPRSYNKRKRIDEDDETELHLDLKHHIKRRRTEGPESIGDMFKICSDIIARLFRRPAAAADNHEEHVESTQPVAAAEDNKDHAESSHPVAAAEDTKDHAESSQSVAVVEVHEDHVGSTMTLTDLPLDILLQIFSFLDPGDLLILARTNKPFRSTLMHRESRSIWTAAIAETPYLPPCPEWLTEPQYAELAFGEQCYLCGTKVFKPRRWTYWEYNVRYCGYCSAKMKHLGRLSRNVYYGHLLPVNLELKGDGHYIYHKPDLEKMQIELKEAWAVHVDKCNELIVKYMAESAIIMPPVYQAFFIASFAPRDRHTMAYWSMLSFFQLKVPRLTSVWFRLGCCMPLCRGLCRHQFRAQNTPSIPQHLLHCVRSRCILGPDLGIAIFRRLLTVSVKHCVCMCLV</sequence>
<feature type="region of interest" description="Disordered" evidence="1">
    <location>
        <begin position="230"/>
        <end position="275"/>
    </location>
</feature>
<protein>
    <recommendedName>
        <fullName evidence="2">F-box domain-containing protein</fullName>
    </recommendedName>
</protein>
<dbReference type="EMBL" id="JADOXO010000064">
    <property type="protein sequence ID" value="KAF9815792.1"/>
    <property type="molecule type" value="Genomic_DNA"/>
</dbReference>
<accession>A0A8H7U3A0</accession>
<name>A0A8H7U3A0_9APHY</name>
<dbReference type="CDD" id="cd09917">
    <property type="entry name" value="F-box_SF"/>
    <property type="match status" value="1"/>
</dbReference>
<dbReference type="SMART" id="SM00256">
    <property type="entry name" value="FBOX"/>
    <property type="match status" value="1"/>
</dbReference>
<dbReference type="AlphaFoldDB" id="A0A8H7U3A0"/>